<accession>A0A6A6R068</accession>
<proteinExistence type="predicted"/>
<name>A0A6A6R068_9PEZI</name>
<keyword evidence="2" id="KW-1185">Reference proteome</keyword>
<dbReference type="AlphaFoldDB" id="A0A6A6R068"/>
<dbReference type="Proteomes" id="UP000799750">
    <property type="component" value="Unassembled WGS sequence"/>
</dbReference>
<organism evidence="1 2">
    <name type="scientific">Lophium mytilinum</name>
    <dbReference type="NCBI Taxonomy" id="390894"/>
    <lineage>
        <taxon>Eukaryota</taxon>
        <taxon>Fungi</taxon>
        <taxon>Dikarya</taxon>
        <taxon>Ascomycota</taxon>
        <taxon>Pezizomycotina</taxon>
        <taxon>Dothideomycetes</taxon>
        <taxon>Pleosporomycetidae</taxon>
        <taxon>Mytilinidiales</taxon>
        <taxon>Mytilinidiaceae</taxon>
        <taxon>Lophium</taxon>
    </lineage>
</organism>
<evidence type="ECO:0000313" key="2">
    <source>
        <dbReference type="Proteomes" id="UP000799750"/>
    </source>
</evidence>
<protein>
    <submittedName>
        <fullName evidence="1">Uncharacterized protein</fullName>
    </submittedName>
</protein>
<sequence>MQYGDGVLAAGLSEASTSLHPLELHCSIYWLLDHSSLVSSRSECMSSQRLTTSLGAGRTIGASATQPQEAGAARQTVTTHTPGLPTAIICGLGGCLYGSLSVWASMSPGYHGRKAPLCFCLWTLSAANRVPDSVFIETGLSPRIAAALTWEVTRRALV</sequence>
<reference evidence="1" key="1">
    <citation type="journal article" date="2020" name="Stud. Mycol.">
        <title>101 Dothideomycetes genomes: a test case for predicting lifestyles and emergence of pathogens.</title>
        <authorList>
            <person name="Haridas S."/>
            <person name="Albert R."/>
            <person name="Binder M."/>
            <person name="Bloem J."/>
            <person name="Labutti K."/>
            <person name="Salamov A."/>
            <person name="Andreopoulos B."/>
            <person name="Baker S."/>
            <person name="Barry K."/>
            <person name="Bills G."/>
            <person name="Bluhm B."/>
            <person name="Cannon C."/>
            <person name="Castanera R."/>
            <person name="Culley D."/>
            <person name="Daum C."/>
            <person name="Ezra D."/>
            <person name="Gonzalez J."/>
            <person name="Henrissat B."/>
            <person name="Kuo A."/>
            <person name="Liang C."/>
            <person name="Lipzen A."/>
            <person name="Lutzoni F."/>
            <person name="Magnuson J."/>
            <person name="Mondo S."/>
            <person name="Nolan M."/>
            <person name="Ohm R."/>
            <person name="Pangilinan J."/>
            <person name="Park H.-J."/>
            <person name="Ramirez L."/>
            <person name="Alfaro M."/>
            <person name="Sun H."/>
            <person name="Tritt A."/>
            <person name="Yoshinaga Y."/>
            <person name="Zwiers L.-H."/>
            <person name="Turgeon B."/>
            <person name="Goodwin S."/>
            <person name="Spatafora J."/>
            <person name="Crous P."/>
            <person name="Grigoriev I."/>
        </authorList>
    </citation>
    <scope>NUCLEOTIDE SEQUENCE</scope>
    <source>
        <strain evidence="1">CBS 269.34</strain>
    </source>
</reference>
<dbReference type="EMBL" id="MU004186">
    <property type="protein sequence ID" value="KAF2497916.1"/>
    <property type="molecule type" value="Genomic_DNA"/>
</dbReference>
<evidence type="ECO:0000313" key="1">
    <source>
        <dbReference type="EMBL" id="KAF2497916.1"/>
    </source>
</evidence>
<gene>
    <name evidence="1" type="ORF">BU16DRAFT_328774</name>
</gene>